<dbReference type="PATRIC" id="fig|1069640.6.peg.329"/>
<dbReference type="OrthoDB" id="9797472at2"/>
<keyword evidence="4 7" id="KW-0812">Transmembrane</keyword>
<organism evidence="9 10">
    <name type="scientific">Sneathia vaginalis</name>
    <dbReference type="NCBI Taxonomy" id="187101"/>
    <lineage>
        <taxon>Bacteria</taxon>
        <taxon>Fusobacteriati</taxon>
        <taxon>Fusobacteriota</taxon>
        <taxon>Fusobacteriia</taxon>
        <taxon>Fusobacteriales</taxon>
        <taxon>Leptotrichiaceae</taxon>
        <taxon>Sneathia</taxon>
    </lineage>
</organism>
<feature type="transmembrane region" description="Helical" evidence="7">
    <location>
        <begin position="28"/>
        <end position="50"/>
    </location>
</feature>
<evidence type="ECO:0000256" key="3">
    <source>
        <dbReference type="ARBA" id="ARBA00022475"/>
    </source>
</evidence>
<dbReference type="RefSeq" id="WP_046328394.1">
    <property type="nucleotide sequence ID" value="NZ_CAUPIC010000001.1"/>
</dbReference>
<dbReference type="KEGG" id="sns:VC03_01735"/>
<feature type="transmembrane region" description="Helical" evidence="7">
    <location>
        <begin position="154"/>
        <end position="173"/>
    </location>
</feature>
<proteinExistence type="inferred from homology"/>
<keyword evidence="10" id="KW-1185">Reference proteome</keyword>
<protein>
    <submittedName>
        <fullName evidence="9">Peptide ABC transporter permease</fullName>
    </submittedName>
</protein>
<dbReference type="STRING" id="187101.VC03_01735"/>
<reference evidence="9 10" key="1">
    <citation type="journal article" date="2012" name="BMC Genomics">
        <title>Genomic sequence analysis and characterization of Sneathia amnii sp. nov.</title>
        <authorList>
            <consortium name="Vaginal Microbiome Consortium (additional members)"/>
            <person name="Harwich M.D.Jr."/>
            <person name="Serrano M.G."/>
            <person name="Fettweis J.M."/>
            <person name="Alves J.M."/>
            <person name="Reimers M.A."/>
            <person name="Buck G.A."/>
            <person name="Jefferson K.K."/>
        </authorList>
    </citation>
    <scope>NUCLEOTIDE SEQUENCE [LARGE SCALE GENOMIC DNA]</scope>
    <source>
        <strain evidence="9 10">SN35</strain>
    </source>
</reference>
<dbReference type="CDD" id="cd06261">
    <property type="entry name" value="TM_PBP2"/>
    <property type="match status" value="1"/>
</dbReference>
<evidence type="ECO:0000259" key="8">
    <source>
        <dbReference type="PROSITE" id="PS50928"/>
    </source>
</evidence>
<evidence type="ECO:0000256" key="4">
    <source>
        <dbReference type="ARBA" id="ARBA00022692"/>
    </source>
</evidence>
<name>A0A0E3UUH3_9FUSO</name>
<dbReference type="InterPro" id="IPR035906">
    <property type="entry name" value="MetI-like_sf"/>
</dbReference>
<evidence type="ECO:0000313" key="9">
    <source>
        <dbReference type="EMBL" id="AKC95288.1"/>
    </source>
</evidence>
<evidence type="ECO:0000313" key="10">
    <source>
        <dbReference type="Proteomes" id="UP000033103"/>
    </source>
</evidence>
<dbReference type="HOGENOM" id="CLU_028518_1_4_0"/>
<feature type="transmembrane region" description="Helical" evidence="7">
    <location>
        <begin position="129"/>
        <end position="148"/>
    </location>
</feature>
<dbReference type="EMBL" id="CP011280">
    <property type="protein sequence ID" value="AKC95288.1"/>
    <property type="molecule type" value="Genomic_DNA"/>
</dbReference>
<keyword evidence="5 7" id="KW-1133">Transmembrane helix</keyword>
<gene>
    <name evidence="9" type="ORF">VC03_01735</name>
</gene>
<dbReference type="GO" id="GO:0055085">
    <property type="term" value="P:transmembrane transport"/>
    <property type="evidence" value="ECO:0007669"/>
    <property type="project" value="InterPro"/>
</dbReference>
<dbReference type="InterPro" id="IPR000515">
    <property type="entry name" value="MetI-like"/>
</dbReference>
<dbReference type="SUPFAM" id="SSF161098">
    <property type="entry name" value="MetI-like"/>
    <property type="match status" value="1"/>
</dbReference>
<dbReference type="InterPro" id="IPR050366">
    <property type="entry name" value="BP-dependent_transpt_permease"/>
</dbReference>
<dbReference type="Proteomes" id="UP000033103">
    <property type="component" value="Chromosome"/>
</dbReference>
<evidence type="ECO:0000256" key="5">
    <source>
        <dbReference type="ARBA" id="ARBA00022989"/>
    </source>
</evidence>
<evidence type="ECO:0000256" key="7">
    <source>
        <dbReference type="RuleBase" id="RU363032"/>
    </source>
</evidence>
<dbReference type="Gene3D" id="1.10.3720.10">
    <property type="entry name" value="MetI-like"/>
    <property type="match status" value="1"/>
</dbReference>
<evidence type="ECO:0000256" key="6">
    <source>
        <dbReference type="ARBA" id="ARBA00023136"/>
    </source>
</evidence>
<comment type="subcellular location">
    <subcellularLocation>
        <location evidence="1 7">Cell membrane</location>
        <topology evidence="1 7">Multi-pass membrane protein</topology>
    </subcellularLocation>
</comment>
<keyword evidence="3" id="KW-1003">Cell membrane</keyword>
<accession>A0A0E3UUH3</accession>
<evidence type="ECO:0000256" key="1">
    <source>
        <dbReference type="ARBA" id="ARBA00004651"/>
    </source>
</evidence>
<dbReference type="AlphaFoldDB" id="A0A0E3UUH3"/>
<feature type="transmembrane region" description="Helical" evidence="7">
    <location>
        <begin position="204"/>
        <end position="226"/>
    </location>
</feature>
<sequence length="296" mass="32458">MEKKEKKEITKAPTGFEIIKREFIKDKIALVSLIILVALILIIFISSALLNQDEVMTVSLLDKYARPGEGFWLGADSGGRSILGQLIIGARNSIIIGFCVTFISQIIGISIGLISGYYAGRVDNIIMRIIDFIIILPTTMVIIVFITIVPKFTAFKFILILTAFMWVGTARLIRSKALSEARKDYISASKTLGTSDIKIMLTELLPNISSIILVDLTLTFAGNIGIETGLTYLGYGLPPATPSLGTLITYASKPEIISSKLWVWLPASLLILVLMLCINYVGQALKRATDARQRLG</sequence>
<dbReference type="PANTHER" id="PTHR43386:SF1">
    <property type="entry name" value="D,D-DIPEPTIDE TRANSPORT SYSTEM PERMEASE PROTEIN DDPC-RELATED"/>
    <property type="match status" value="1"/>
</dbReference>
<dbReference type="PROSITE" id="PS50928">
    <property type="entry name" value="ABC_TM1"/>
    <property type="match status" value="1"/>
</dbReference>
<feature type="transmembrane region" description="Helical" evidence="7">
    <location>
        <begin position="261"/>
        <end position="282"/>
    </location>
</feature>
<keyword evidence="2 7" id="KW-0813">Transport</keyword>
<evidence type="ECO:0000256" key="2">
    <source>
        <dbReference type="ARBA" id="ARBA00022448"/>
    </source>
</evidence>
<keyword evidence="6 7" id="KW-0472">Membrane</keyword>
<dbReference type="Pfam" id="PF00528">
    <property type="entry name" value="BPD_transp_1"/>
    <property type="match status" value="1"/>
</dbReference>
<feature type="transmembrane region" description="Helical" evidence="7">
    <location>
        <begin position="94"/>
        <end position="117"/>
    </location>
</feature>
<comment type="similarity">
    <text evidence="7">Belongs to the binding-protein-dependent transport system permease family.</text>
</comment>
<dbReference type="GO" id="GO:0005886">
    <property type="term" value="C:plasma membrane"/>
    <property type="evidence" value="ECO:0007669"/>
    <property type="project" value="UniProtKB-SubCell"/>
</dbReference>
<feature type="domain" description="ABC transmembrane type-1" evidence="8">
    <location>
        <begin position="90"/>
        <end position="282"/>
    </location>
</feature>
<dbReference type="PANTHER" id="PTHR43386">
    <property type="entry name" value="OLIGOPEPTIDE TRANSPORT SYSTEM PERMEASE PROTEIN APPC"/>
    <property type="match status" value="1"/>
</dbReference>